<dbReference type="AlphaFoldDB" id="A0A022RZM2"/>
<dbReference type="GO" id="GO:0032436">
    <property type="term" value="P:positive regulation of proteasomal ubiquitin-dependent protein catabolic process"/>
    <property type="evidence" value="ECO:0000318"/>
    <property type="project" value="GO_Central"/>
</dbReference>
<evidence type="ECO:0000313" key="3">
    <source>
        <dbReference type="Proteomes" id="UP000030748"/>
    </source>
</evidence>
<dbReference type="PANTHER" id="PTHR14939:SF5">
    <property type="entry name" value="F-BOX ONLY PROTEIN 22"/>
    <property type="match status" value="1"/>
</dbReference>
<accession>A0A022RZM2</accession>
<dbReference type="CDD" id="cd09917">
    <property type="entry name" value="F-box_SF"/>
    <property type="match status" value="1"/>
</dbReference>
<gene>
    <name evidence="2" type="ORF">MIMGU_mgv1a021609mg</name>
</gene>
<feature type="non-terminal residue" evidence="2">
    <location>
        <position position="237"/>
    </location>
</feature>
<dbReference type="InterPro" id="IPR036047">
    <property type="entry name" value="F-box-like_dom_sf"/>
</dbReference>
<protein>
    <recommendedName>
        <fullName evidence="1">F-box domain-containing protein</fullName>
    </recommendedName>
</protein>
<name>A0A022RZM2_ERYGU</name>
<dbReference type="GO" id="GO:0000209">
    <property type="term" value="P:protein polyubiquitination"/>
    <property type="evidence" value="ECO:0000318"/>
    <property type="project" value="GO_Central"/>
</dbReference>
<evidence type="ECO:0000313" key="2">
    <source>
        <dbReference type="EMBL" id="EYU45426.1"/>
    </source>
</evidence>
<dbReference type="eggNOG" id="ENOG502QT6J">
    <property type="taxonomic scope" value="Eukaryota"/>
</dbReference>
<dbReference type="InterPro" id="IPR001810">
    <property type="entry name" value="F-box_dom"/>
</dbReference>
<evidence type="ECO:0000259" key="1">
    <source>
        <dbReference type="Pfam" id="PF12937"/>
    </source>
</evidence>
<dbReference type="EMBL" id="KI630185">
    <property type="protein sequence ID" value="EYU45426.1"/>
    <property type="molecule type" value="Genomic_DNA"/>
</dbReference>
<dbReference type="Gene3D" id="1.20.1280.50">
    <property type="match status" value="1"/>
</dbReference>
<dbReference type="Pfam" id="PF12937">
    <property type="entry name" value="F-box-like"/>
    <property type="match status" value="1"/>
</dbReference>
<reference evidence="2 3" key="1">
    <citation type="journal article" date="2013" name="Proc. Natl. Acad. Sci. U.S.A.">
        <title>Fine-scale variation in meiotic recombination in Mimulus inferred from population shotgun sequencing.</title>
        <authorList>
            <person name="Hellsten U."/>
            <person name="Wright K.M."/>
            <person name="Jenkins J."/>
            <person name="Shu S."/>
            <person name="Yuan Y."/>
            <person name="Wessler S.R."/>
            <person name="Schmutz J."/>
            <person name="Willis J.H."/>
            <person name="Rokhsar D.S."/>
        </authorList>
    </citation>
    <scope>NUCLEOTIDE SEQUENCE [LARGE SCALE GENOMIC DNA]</scope>
    <source>
        <strain evidence="3">cv. DUN x IM62</strain>
    </source>
</reference>
<dbReference type="SUPFAM" id="SSF81383">
    <property type="entry name" value="F-box domain"/>
    <property type="match status" value="1"/>
</dbReference>
<organism evidence="2 3">
    <name type="scientific">Erythranthe guttata</name>
    <name type="common">Yellow monkey flower</name>
    <name type="synonym">Mimulus guttatus</name>
    <dbReference type="NCBI Taxonomy" id="4155"/>
    <lineage>
        <taxon>Eukaryota</taxon>
        <taxon>Viridiplantae</taxon>
        <taxon>Streptophyta</taxon>
        <taxon>Embryophyta</taxon>
        <taxon>Tracheophyta</taxon>
        <taxon>Spermatophyta</taxon>
        <taxon>Magnoliopsida</taxon>
        <taxon>eudicotyledons</taxon>
        <taxon>Gunneridae</taxon>
        <taxon>Pentapetalae</taxon>
        <taxon>asterids</taxon>
        <taxon>lamiids</taxon>
        <taxon>Lamiales</taxon>
        <taxon>Phrymaceae</taxon>
        <taxon>Erythranthe</taxon>
    </lineage>
</organism>
<sequence length="237" mass="25478">MEESVGETLIIGDLGDDIIPEILSLLPAKSFASAALVCRKWNVICNCILSSPKLYSAVSLNPSLEEAVNEVVDKVLSEPIRPHFALASIGPSFVLQEALVLIERNLCSKIPIIVSVAEGVIGKDVLTDKFVEVQWTEHTVTCGIILTVGFLPGVTVHLYLVFPEDGFIVGDGGSSNFIVRYQNTTTLAGLAGVSLLFTRDINKPSGVGETEFHVMFSTGVSLVGPTYEANIIRDEES</sequence>
<dbReference type="Proteomes" id="UP000030748">
    <property type="component" value="Unassembled WGS sequence"/>
</dbReference>
<keyword evidence="3" id="KW-1185">Reference proteome</keyword>
<feature type="domain" description="F-box" evidence="1">
    <location>
        <begin position="16"/>
        <end position="47"/>
    </location>
</feature>
<proteinExistence type="predicted"/>
<dbReference type="PANTHER" id="PTHR14939">
    <property type="entry name" value="F-BOX ONLY PROTEIN 22"/>
    <property type="match status" value="1"/>
</dbReference>